<dbReference type="PRINTS" id="PR00376">
    <property type="entry name" value="IL1BCENZYME"/>
</dbReference>
<dbReference type="Pfam" id="PF12796">
    <property type="entry name" value="Ank_2"/>
    <property type="match status" value="6"/>
</dbReference>
<accession>A0A1I8HJJ0</accession>
<dbReference type="InterPro" id="IPR001309">
    <property type="entry name" value="Pept_C14_p20"/>
</dbReference>
<proteinExistence type="inferred from homology"/>
<dbReference type="InterPro" id="IPR015917">
    <property type="entry name" value="Pept_C14A"/>
</dbReference>
<dbReference type="Gene3D" id="1.25.40.20">
    <property type="entry name" value="Ankyrin repeat-containing domain"/>
    <property type="match status" value="5"/>
</dbReference>
<protein>
    <submittedName>
        <fullName evidence="6">ANK_REP_REGION domain-containing protein</fullName>
    </submittedName>
</protein>
<dbReference type="OrthoDB" id="439236at2759"/>
<evidence type="ECO:0000313" key="6">
    <source>
        <dbReference type="WBParaSite" id="maker-uti_cns_0006550-snap-gene-0.12-mRNA-1"/>
    </source>
</evidence>
<dbReference type="PANTHER" id="PTHR24198:SF165">
    <property type="entry name" value="ANKYRIN REPEAT-CONTAINING PROTEIN-RELATED"/>
    <property type="match status" value="1"/>
</dbReference>
<dbReference type="GO" id="GO:0004197">
    <property type="term" value="F:cysteine-type endopeptidase activity"/>
    <property type="evidence" value="ECO:0007669"/>
    <property type="project" value="InterPro"/>
</dbReference>
<dbReference type="InterPro" id="IPR011600">
    <property type="entry name" value="Pept_C14_caspase"/>
</dbReference>
<organism evidence="5 6">
    <name type="scientific">Macrostomum lignano</name>
    <dbReference type="NCBI Taxonomy" id="282301"/>
    <lineage>
        <taxon>Eukaryota</taxon>
        <taxon>Metazoa</taxon>
        <taxon>Spiralia</taxon>
        <taxon>Lophotrochozoa</taxon>
        <taxon>Platyhelminthes</taxon>
        <taxon>Rhabditophora</taxon>
        <taxon>Macrostomorpha</taxon>
        <taxon>Macrostomida</taxon>
        <taxon>Macrostomidae</taxon>
        <taxon>Macrostomum</taxon>
    </lineage>
</organism>
<sequence length="1067" mass="117115">MAAAVVAAAARRSCQTTSKTPLCIEFYDFCRKGDVSQVQSYLSEGLPADWTNERDRNRSLLMATAWKDSEDVCRLLIEQKAPLDHQDSSGLSAMHICAKQNSIRVAKLLLQAGANVNLLAENDITALMICADLGHTELAEVLLKQPTINLDQQSSRGFTALMKSVFENSVQLAHLLIDRGAKLDLASNSGFTALHLCAQLDRREIAQRILAKAPPEMVNQPTKPEFKGNTALILASLNGHVKMVQLLHENGADPNFANSEGCTALDQVSGSDSKELLKLLQSWSSQSRNKPTAPAGLSLADAIRKDDLESVRKLAKSETVTNVDRTTGWTPLMLAAGLGKTESLKVVLSLIGTSSSLDFHVNRQAEDSTKATALHAAVQCGSEPCVKLLLQAGASLAVLDAQGSTPLSLCADLGSATDVAELIIERASADELMKPGADGRLCPANLAAVRGHLDVLRLMLNRLRKLDDNSSRQTWLPQILEEAKAAWQFEAANAVLEEMPKNAKNNEELTTARLFKAAMDANPEKVKELLDSSQAVRDSINKRSQQDPGWTALMASAWNDDESTCKLLLDRGADPNVTEQKLGITALHIAVQQNSRRVAKVLLDQKSIGLNARSKDNRTPLIRAAWLNHMDIAKQLLDRHASVNAQEIDGFSALHFCAQENLLELAKLLISHDADLELQTSSKKNCNTAFTLAAVKGHTDMLELLANVGADIYYKSSQGDAMDLAKRAKRTAAIEMLVKLDRQRKCSWEAATAPIPSSSTTSNETAGVKMQLDAGSAQVAEVPSVEMDSSNLNSSVVPPICGYQYCMRSNPRGMCVIINNEQFSGECESRPGSRKDVASLERLFKDTLKFRVQVHQNLDACDILALMRSLAARDRHTKFDCFVAFIMSHGEYDRVLGCDGEWVALDDMFAPFYCCDSLQQKPKLFFLQACRPLGVGASVTAESNVDQPVSSVGSNNSSPSNFDASNRRLNRQLSEKLDFLFAYSVTRGDYALRCPTTGSIYIQKLCEVFRENYKTHHLCTMLNMVRQTLGRLPMYVNQQPQEPMFNLPSETTQLRGEVWFKDLENDQ</sequence>
<evidence type="ECO:0000313" key="5">
    <source>
        <dbReference type="Proteomes" id="UP000095280"/>
    </source>
</evidence>
<dbReference type="STRING" id="282301.A0A1I8HJJ0"/>
<dbReference type="InterPro" id="IPR029030">
    <property type="entry name" value="Caspase-like_dom_sf"/>
</dbReference>
<dbReference type="SUPFAM" id="SSF52129">
    <property type="entry name" value="Caspase-like"/>
    <property type="match status" value="1"/>
</dbReference>
<dbReference type="SMART" id="SM00115">
    <property type="entry name" value="CASc"/>
    <property type="match status" value="1"/>
</dbReference>
<dbReference type="GO" id="GO:0006508">
    <property type="term" value="P:proteolysis"/>
    <property type="evidence" value="ECO:0007669"/>
    <property type="project" value="InterPro"/>
</dbReference>
<dbReference type="PROSITE" id="PS50208">
    <property type="entry name" value="CASPASE_P20"/>
    <property type="match status" value="1"/>
</dbReference>
<comment type="similarity">
    <text evidence="1 4">Belongs to the peptidase C14A family.</text>
</comment>
<name>A0A1I8HJJ0_9PLAT</name>
<dbReference type="PROSITE" id="PS50297">
    <property type="entry name" value="ANK_REP_REGION"/>
    <property type="match status" value="5"/>
</dbReference>
<dbReference type="PANTHER" id="PTHR24198">
    <property type="entry name" value="ANKYRIN REPEAT AND PROTEIN KINASE DOMAIN-CONTAINING PROTEIN"/>
    <property type="match status" value="1"/>
</dbReference>
<dbReference type="Pfam" id="PF00656">
    <property type="entry name" value="Peptidase_C14"/>
    <property type="match status" value="1"/>
</dbReference>
<evidence type="ECO:0000256" key="4">
    <source>
        <dbReference type="RuleBase" id="RU003971"/>
    </source>
</evidence>
<dbReference type="AlphaFoldDB" id="A0A1I8HJJ0"/>
<reference evidence="6" key="1">
    <citation type="submission" date="2016-11" db="UniProtKB">
        <authorList>
            <consortium name="WormBaseParasite"/>
        </authorList>
    </citation>
    <scope>IDENTIFICATION</scope>
</reference>
<dbReference type="SMART" id="SM00248">
    <property type="entry name" value="ANK"/>
    <property type="match status" value="15"/>
</dbReference>
<dbReference type="Proteomes" id="UP000095280">
    <property type="component" value="Unplaced"/>
</dbReference>
<dbReference type="PROSITE" id="PS50207">
    <property type="entry name" value="CASPASE_P10"/>
    <property type="match status" value="1"/>
</dbReference>
<dbReference type="InterPro" id="IPR002110">
    <property type="entry name" value="Ankyrin_rpt"/>
</dbReference>
<evidence type="ECO:0000256" key="1">
    <source>
        <dbReference type="ARBA" id="ARBA00010134"/>
    </source>
</evidence>
<keyword evidence="5" id="KW-1185">Reference proteome</keyword>
<evidence type="ECO:0000256" key="2">
    <source>
        <dbReference type="ARBA" id="ARBA00022737"/>
    </source>
</evidence>
<dbReference type="PROSITE" id="PS50088">
    <property type="entry name" value="ANK_REPEAT"/>
    <property type="match status" value="8"/>
</dbReference>
<dbReference type="SUPFAM" id="SSF48403">
    <property type="entry name" value="Ankyrin repeat"/>
    <property type="match status" value="2"/>
</dbReference>
<dbReference type="InterPro" id="IPR002138">
    <property type="entry name" value="Pept_C14_p10"/>
</dbReference>
<dbReference type="WBParaSite" id="maker-uti_cns_0006550-snap-gene-0.12-mRNA-1">
    <property type="protein sequence ID" value="maker-uti_cns_0006550-snap-gene-0.12-mRNA-1"/>
    <property type="gene ID" value="maker-uti_cns_0006550-snap-gene-0.12"/>
</dbReference>
<dbReference type="InterPro" id="IPR036770">
    <property type="entry name" value="Ankyrin_rpt-contain_sf"/>
</dbReference>
<keyword evidence="3" id="KW-0040">ANK repeat</keyword>
<evidence type="ECO:0000256" key="3">
    <source>
        <dbReference type="ARBA" id="ARBA00023043"/>
    </source>
</evidence>
<keyword evidence="2" id="KW-0677">Repeat</keyword>
<dbReference type="Gene3D" id="3.40.50.1460">
    <property type="match status" value="1"/>
</dbReference>
<dbReference type="Pfam" id="PF13857">
    <property type="entry name" value="Ank_5"/>
    <property type="match status" value="1"/>
</dbReference>